<comment type="caution">
    <text evidence="4">The sequence shown here is derived from an EMBL/GenBank/DDBJ whole genome shotgun (WGS) entry which is preliminary data.</text>
</comment>
<gene>
    <name evidence="4" type="ORF">CRP01_27445</name>
</gene>
<feature type="transmembrane region" description="Helical" evidence="1">
    <location>
        <begin position="104"/>
        <end position="125"/>
    </location>
</feature>
<reference evidence="4 5" key="1">
    <citation type="submission" date="2017-10" db="EMBL/GenBank/DDBJ databases">
        <title>The draft genome sequence of Lewinella nigricans NBRC 102662.</title>
        <authorList>
            <person name="Wang K."/>
        </authorList>
    </citation>
    <scope>NUCLEOTIDE SEQUENCE [LARGE SCALE GENOMIC DNA]</scope>
    <source>
        <strain evidence="4 5">NBRC 102662</strain>
    </source>
</reference>
<keyword evidence="1" id="KW-0472">Membrane</keyword>
<dbReference type="InterPro" id="IPR012373">
    <property type="entry name" value="Ferrdict_sens_TM"/>
</dbReference>
<dbReference type="Pfam" id="PF16344">
    <property type="entry name" value="FecR_C"/>
    <property type="match status" value="1"/>
</dbReference>
<dbReference type="PANTHER" id="PTHR30273">
    <property type="entry name" value="PERIPLASMIC SIGNAL SENSOR AND SIGMA FACTOR ACTIVATOR FECR-RELATED"/>
    <property type="match status" value="1"/>
</dbReference>
<keyword evidence="1" id="KW-0812">Transmembrane</keyword>
<dbReference type="EMBL" id="PDUD01000032">
    <property type="protein sequence ID" value="PHN03421.1"/>
    <property type="molecule type" value="Genomic_DNA"/>
</dbReference>
<dbReference type="Gene3D" id="2.60.120.1440">
    <property type="match status" value="1"/>
</dbReference>
<evidence type="ECO:0000313" key="4">
    <source>
        <dbReference type="EMBL" id="PHN03421.1"/>
    </source>
</evidence>
<accession>A0A2D0N4H7</accession>
<proteinExistence type="predicted"/>
<dbReference type="GO" id="GO:0016989">
    <property type="term" value="F:sigma factor antagonist activity"/>
    <property type="evidence" value="ECO:0007669"/>
    <property type="project" value="TreeGrafter"/>
</dbReference>
<dbReference type="OrthoDB" id="645173at2"/>
<dbReference type="Proteomes" id="UP000223913">
    <property type="component" value="Unassembled WGS sequence"/>
</dbReference>
<dbReference type="PIRSF" id="PIRSF018266">
    <property type="entry name" value="FecR"/>
    <property type="match status" value="1"/>
</dbReference>
<protein>
    <submittedName>
        <fullName evidence="4">Uncharacterized protein</fullName>
    </submittedName>
</protein>
<dbReference type="InterPro" id="IPR032508">
    <property type="entry name" value="FecR_C"/>
</dbReference>
<keyword evidence="5" id="KW-1185">Reference proteome</keyword>
<evidence type="ECO:0000259" key="3">
    <source>
        <dbReference type="Pfam" id="PF16344"/>
    </source>
</evidence>
<evidence type="ECO:0000256" key="1">
    <source>
        <dbReference type="SAM" id="Phobius"/>
    </source>
</evidence>
<dbReference type="InterPro" id="IPR006860">
    <property type="entry name" value="FecR"/>
</dbReference>
<feature type="domain" description="FecR protein" evidence="2">
    <location>
        <begin position="131"/>
        <end position="227"/>
    </location>
</feature>
<organism evidence="4 5">
    <name type="scientific">Flavilitoribacter nigricans (strain ATCC 23147 / DSM 23189 / NBRC 102662 / NCIMB 1420 / SS-2)</name>
    <name type="common">Lewinella nigricans</name>
    <dbReference type="NCBI Taxonomy" id="1122177"/>
    <lineage>
        <taxon>Bacteria</taxon>
        <taxon>Pseudomonadati</taxon>
        <taxon>Bacteroidota</taxon>
        <taxon>Saprospiria</taxon>
        <taxon>Saprospirales</taxon>
        <taxon>Lewinellaceae</taxon>
        <taxon>Flavilitoribacter</taxon>
    </lineage>
</organism>
<evidence type="ECO:0000259" key="2">
    <source>
        <dbReference type="Pfam" id="PF04773"/>
    </source>
</evidence>
<dbReference type="AlphaFoldDB" id="A0A2D0N4H7"/>
<dbReference type="Gene3D" id="3.55.50.30">
    <property type="match status" value="1"/>
</dbReference>
<feature type="domain" description="Protein FecR C-terminal" evidence="3">
    <location>
        <begin position="274"/>
        <end position="341"/>
    </location>
</feature>
<dbReference type="RefSeq" id="WP_099153257.1">
    <property type="nucleotide sequence ID" value="NZ_PDUD01000032.1"/>
</dbReference>
<evidence type="ECO:0000313" key="5">
    <source>
        <dbReference type="Proteomes" id="UP000223913"/>
    </source>
</evidence>
<name>A0A2D0N4H7_FLAN2</name>
<sequence>MELENGASFSIEALMENPGFRAWVLKEDQREGEYWKAYIAEHPERREVIEQARSLLLDMNEHFTTDDMNAAAVEQKLQAQLERLGSPEKLGRNSRFELRWTSGYLRLAAASILLLLVAGIAWWWIQRPSDLYATNFGEWETVTLPDGSRVNMNANTTLRLDDHWNDGAIRRVWLSGEAYFQVTKQSDTHGLFQVITDDLTVEVLGTAFNVHSRGEHTEVYLEEGSVNLELADGTQGAMQLEPGEMLTYSKALSTIVESGPASKELTTSWKDGLLKFDKTPMREVLQEVEDIYGITFRLEDESQYDRPITSQGVPMEQLEVTLPILARALGLTVELENDIYVIK</sequence>
<keyword evidence="1" id="KW-1133">Transmembrane helix</keyword>
<dbReference type="PANTHER" id="PTHR30273:SF2">
    <property type="entry name" value="PROTEIN FECR"/>
    <property type="match status" value="1"/>
</dbReference>
<dbReference type="Pfam" id="PF04773">
    <property type="entry name" value="FecR"/>
    <property type="match status" value="1"/>
</dbReference>